<keyword evidence="4" id="KW-0444">Lipid biosynthesis</keyword>
<evidence type="ECO:0000256" key="8">
    <source>
        <dbReference type="ARBA" id="ARBA00022777"/>
    </source>
</evidence>
<feature type="transmembrane region" description="Helical" evidence="19">
    <location>
        <begin position="42"/>
        <end position="60"/>
    </location>
</feature>
<keyword evidence="11" id="KW-0443">Lipid metabolism</keyword>
<evidence type="ECO:0000256" key="1">
    <source>
        <dbReference type="ARBA" id="ARBA00004651"/>
    </source>
</evidence>
<feature type="binding site" evidence="17">
    <location>
        <position position="37"/>
    </location>
    <ligand>
        <name>ATP</name>
        <dbReference type="ChEBI" id="CHEBI:30616"/>
    </ligand>
</feature>
<evidence type="ECO:0000256" key="12">
    <source>
        <dbReference type="ARBA" id="ARBA00023136"/>
    </source>
</evidence>
<dbReference type="InterPro" id="IPR033717">
    <property type="entry name" value="UDPK"/>
</dbReference>
<keyword evidence="10 19" id="KW-1133">Transmembrane helix</keyword>
<evidence type="ECO:0000256" key="16">
    <source>
        <dbReference type="PIRSR" id="PIRSR600829-2"/>
    </source>
</evidence>
<dbReference type="Pfam" id="PF01219">
    <property type="entry name" value="DAGK_prokar"/>
    <property type="match status" value="1"/>
</dbReference>
<evidence type="ECO:0000256" key="9">
    <source>
        <dbReference type="ARBA" id="ARBA00022840"/>
    </source>
</evidence>
<sequence>MIESPNALKSAGRFTIAARLRSFIFAWRGLRWLVYNEHNARVHLAASIVAIGAGLFLNISANDWRWLLLAIGLVWLAEAFNTAFEQMCDRVEPNFDPVIGRIKDICAGAVLMASIVAAGIGLLTLGPPVWAMLDGIRP</sequence>
<feature type="transmembrane region" description="Helical" evidence="19">
    <location>
        <begin position="66"/>
        <end position="84"/>
    </location>
</feature>
<evidence type="ECO:0000256" key="4">
    <source>
        <dbReference type="ARBA" id="ARBA00022516"/>
    </source>
</evidence>
<dbReference type="GO" id="GO:0046872">
    <property type="term" value="F:metal ion binding"/>
    <property type="evidence" value="ECO:0007669"/>
    <property type="project" value="UniProtKB-KW"/>
</dbReference>
<keyword evidence="6 19" id="KW-0812">Transmembrane</keyword>
<evidence type="ECO:0000256" key="14">
    <source>
        <dbReference type="ARBA" id="ARBA00023264"/>
    </source>
</evidence>
<comment type="cofactor">
    <cofactor evidence="18">
        <name>Mg(2+)</name>
        <dbReference type="ChEBI" id="CHEBI:18420"/>
    </cofactor>
    <text evidence="18">Mn(2+), Zn(2+), Cd(2+) and Co(2+) support activity to lesser extents.</text>
</comment>
<dbReference type="EMBL" id="JFYZ01000017">
    <property type="protein sequence ID" value="EZP80411.1"/>
    <property type="molecule type" value="Genomic_DNA"/>
</dbReference>
<dbReference type="PANTHER" id="PTHR34299">
    <property type="entry name" value="DIACYLGLYCEROL KINASE"/>
    <property type="match status" value="1"/>
</dbReference>
<comment type="subcellular location">
    <subcellularLocation>
        <location evidence="1">Cell membrane</location>
        <topology evidence="1">Multi-pass membrane protein</topology>
    </subcellularLocation>
</comment>
<dbReference type="InterPro" id="IPR036945">
    <property type="entry name" value="DAGK_sf"/>
</dbReference>
<organism evidence="20 21">
    <name type="scientific">Novosphingobium resinovorum</name>
    <dbReference type="NCBI Taxonomy" id="158500"/>
    <lineage>
        <taxon>Bacteria</taxon>
        <taxon>Pseudomonadati</taxon>
        <taxon>Pseudomonadota</taxon>
        <taxon>Alphaproteobacteria</taxon>
        <taxon>Sphingomonadales</taxon>
        <taxon>Sphingomonadaceae</taxon>
        <taxon>Novosphingobium</taxon>
    </lineage>
</organism>
<evidence type="ECO:0000256" key="17">
    <source>
        <dbReference type="PIRSR" id="PIRSR600829-3"/>
    </source>
</evidence>
<evidence type="ECO:0000256" key="6">
    <source>
        <dbReference type="ARBA" id="ARBA00022692"/>
    </source>
</evidence>
<evidence type="ECO:0000313" key="20">
    <source>
        <dbReference type="EMBL" id="EZP80411.1"/>
    </source>
</evidence>
<keyword evidence="8 20" id="KW-0418">Kinase</keyword>
<accession>A0A031JRN0</accession>
<dbReference type="Gene3D" id="1.10.287.3610">
    <property type="match status" value="1"/>
</dbReference>
<evidence type="ECO:0000256" key="5">
    <source>
        <dbReference type="ARBA" id="ARBA00022679"/>
    </source>
</evidence>
<dbReference type="RefSeq" id="WP_051586956.1">
    <property type="nucleotide sequence ID" value="NZ_JBFDVW010000001.1"/>
</dbReference>
<name>A0A031JRN0_9SPHN</name>
<feature type="binding site" evidence="17">
    <location>
        <begin position="103"/>
        <end position="104"/>
    </location>
    <ligand>
        <name>ATP</name>
        <dbReference type="ChEBI" id="CHEBI:30616"/>
    </ligand>
</feature>
<keyword evidence="18" id="KW-0479">Metal-binding</keyword>
<dbReference type="eggNOG" id="COG0818">
    <property type="taxonomic scope" value="Bacteria"/>
</dbReference>
<evidence type="ECO:0000256" key="19">
    <source>
        <dbReference type="SAM" id="Phobius"/>
    </source>
</evidence>
<feature type="transmembrane region" description="Helical" evidence="19">
    <location>
        <begin position="105"/>
        <end position="125"/>
    </location>
</feature>
<keyword evidence="18" id="KW-0460">Magnesium</keyword>
<evidence type="ECO:0000256" key="2">
    <source>
        <dbReference type="ARBA" id="ARBA00005967"/>
    </source>
</evidence>
<keyword evidence="3" id="KW-1003">Cell membrane</keyword>
<dbReference type="GO" id="GO:0005886">
    <property type="term" value="C:plasma membrane"/>
    <property type="evidence" value="ECO:0007669"/>
    <property type="project" value="UniProtKB-SubCell"/>
</dbReference>
<feature type="binding site" evidence="16">
    <location>
        <position position="78"/>
    </location>
    <ligand>
        <name>substrate</name>
    </ligand>
</feature>
<dbReference type="GO" id="GO:0016301">
    <property type="term" value="F:kinase activity"/>
    <property type="evidence" value="ECO:0007669"/>
    <property type="project" value="UniProtKB-KW"/>
</dbReference>
<dbReference type="GO" id="GO:0005524">
    <property type="term" value="F:ATP binding"/>
    <property type="evidence" value="ECO:0007669"/>
    <property type="project" value="UniProtKB-KW"/>
</dbReference>
<evidence type="ECO:0000256" key="13">
    <source>
        <dbReference type="ARBA" id="ARBA00023209"/>
    </source>
</evidence>
<comment type="caution">
    <text evidence="20">The sequence shown here is derived from an EMBL/GenBank/DDBJ whole genome shotgun (WGS) entry which is preliminary data.</text>
</comment>
<evidence type="ECO:0000256" key="7">
    <source>
        <dbReference type="ARBA" id="ARBA00022741"/>
    </source>
</evidence>
<dbReference type="CDD" id="cd14265">
    <property type="entry name" value="UDPK_IM_like"/>
    <property type="match status" value="1"/>
</dbReference>
<keyword evidence="14" id="KW-1208">Phospholipid metabolism</keyword>
<evidence type="ECO:0000256" key="15">
    <source>
        <dbReference type="PIRSR" id="PIRSR600829-1"/>
    </source>
</evidence>
<feature type="binding site" evidence="18">
    <location>
        <position position="85"/>
    </location>
    <ligand>
        <name>a divalent metal cation</name>
        <dbReference type="ChEBI" id="CHEBI:60240"/>
    </ligand>
</feature>
<keyword evidence="12 19" id="KW-0472">Membrane</keyword>
<keyword evidence="5" id="KW-0808">Transferase</keyword>
<dbReference type="InterPro" id="IPR000829">
    <property type="entry name" value="DAGK"/>
</dbReference>
<dbReference type="STRING" id="158500.BES08_09140"/>
<evidence type="ECO:0000256" key="10">
    <source>
        <dbReference type="ARBA" id="ARBA00022989"/>
    </source>
</evidence>
<comment type="similarity">
    <text evidence="2">Belongs to the bacterial diacylglycerol kinase family.</text>
</comment>
<feature type="binding site" evidence="18">
    <location>
        <position position="37"/>
    </location>
    <ligand>
        <name>a divalent metal cation</name>
        <dbReference type="ChEBI" id="CHEBI:60240"/>
    </ligand>
</feature>
<evidence type="ECO:0000313" key="21">
    <source>
        <dbReference type="Proteomes" id="UP000024329"/>
    </source>
</evidence>
<gene>
    <name evidence="20" type="ORF">BV97_03498</name>
</gene>
<reference evidence="20 21" key="1">
    <citation type="submission" date="2014-03" db="EMBL/GenBank/DDBJ databases">
        <title>Whole genome sequence of Novosphingobium resinovorum KF1.</title>
        <authorList>
            <person name="Gan H.M."/>
            <person name="Gan H.Y."/>
            <person name="Chew T.H."/>
            <person name="Savka M.A."/>
        </authorList>
    </citation>
    <scope>NUCLEOTIDE SEQUENCE [LARGE SCALE GENOMIC DNA]</scope>
    <source>
        <strain evidence="20 21">KF1</strain>
    </source>
</reference>
<evidence type="ECO:0000256" key="18">
    <source>
        <dbReference type="PIRSR" id="PIRSR600829-4"/>
    </source>
</evidence>
<keyword evidence="9 17" id="KW-0067">ATP-binding</keyword>
<dbReference type="AlphaFoldDB" id="A0A031JRN0"/>
<feature type="active site" description="Proton acceptor" evidence="15">
    <location>
        <position position="78"/>
    </location>
</feature>
<feature type="binding site" evidence="17">
    <location>
        <position position="85"/>
    </location>
    <ligand>
        <name>ATP</name>
        <dbReference type="ChEBI" id="CHEBI:30616"/>
    </ligand>
</feature>
<proteinExistence type="inferred from homology"/>
<dbReference type="Proteomes" id="UP000024329">
    <property type="component" value="Unassembled WGS sequence"/>
</dbReference>
<evidence type="ECO:0000256" key="11">
    <source>
        <dbReference type="ARBA" id="ARBA00023098"/>
    </source>
</evidence>
<dbReference type="PATRIC" id="fig|158500.4.peg.3568"/>
<keyword evidence="7 17" id="KW-0547">Nucleotide-binding</keyword>
<protein>
    <submittedName>
        <fullName evidence="20">Diacylglycerol kinase</fullName>
    </submittedName>
</protein>
<keyword evidence="13" id="KW-0594">Phospholipid biosynthesis</keyword>
<dbReference type="GO" id="GO:0008654">
    <property type="term" value="P:phospholipid biosynthetic process"/>
    <property type="evidence" value="ECO:0007669"/>
    <property type="project" value="UniProtKB-KW"/>
</dbReference>
<evidence type="ECO:0000256" key="3">
    <source>
        <dbReference type="ARBA" id="ARBA00022475"/>
    </source>
</evidence>
<dbReference type="PANTHER" id="PTHR34299:SF1">
    <property type="entry name" value="DIACYLGLYCEROL KINASE"/>
    <property type="match status" value="1"/>
</dbReference>